<feature type="domain" description="FAD dependent oxidoreductase" evidence="3">
    <location>
        <begin position="7"/>
        <end position="360"/>
    </location>
</feature>
<evidence type="ECO:0000256" key="2">
    <source>
        <dbReference type="SAM" id="MobiDB-lite"/>
    </source>
</evidence>
<dbReference type="PANTHER" id="PTHR13847:SF287">
    <property type="entry name" value="FAD-DEPENDENT OXIDOREDUCTASE DOMAIN-CONTAINING PROTEIN 1"/>
    <property type="match status" value="1"/>
</dbReference>
<dbReference type="Gene3D" id="3.50.50.60">
    <property type="entry name" value="FAD/NAD(P)-binding domain"/>
    <property type="match status" value="1"/>
</dbReference>
<dbReference type="InterPro" id="IPR006076">
    <property type="entry name" value="FAD-dep_OxRdtase"/>
</dbReference>
<proteinExistence type="predicted"/>
<organism evidence="4 5">
    <name type="scientific">Candidatus Brachybacterium merdavium</name>
    <dbReference type="NCBI Taxonomy" id="2838513"/>
    <lineage>
        <taxon>Bacteria</taxon>
        <taxon>Bacillati</taxon>
        <taxon>Actinomycetota</taxon>
        <taxon>Actinomycetes</taxon>
        <taxon>Micrococcales</taxon>
        <taxon>Dermabacteraceae</taxon>
        <taxon>Brachybacterium</taxon>
    </lineage>
</organism>
<dbReference type="Pfam" id="PF01266">
    <property type="entry name" value="DAO"/>
    <property type="match status" value="1"/>
</dbReference>
<accession>A0A9D2RN42</accession>
<evidence type="ECO:0000313" key="5">
    <source>
        <dbReference type="Proteomes" id="UP000823823"/>
    </source>
</evidence>
<dbReference type="AlphaFoldDB" id="A0A9D2RN42"/>
<protein>
    <submittedName>
        <fullName evidence="4">FAD-binding oxidoreductase</fullName>
    </submittedName>
</protein>
<comment type="caution">
    <text evidence="4">The sequence shown here is derived from an EMBL/GenBank/DDBJ whole genome shotgun (WGS) entry which is preliminary data.</text>
</comment>
<evidence type="ECO:0000256" key="1">
    <source>
        <dbReference type="ARBA" id="ARBA00023002"/>
    </source>
</evidence>
<dbReference type="SUPFAM" id="SSF51905">
    <property type="entry name" value="FAD/NAD(P)-binding domain"/>
    <property type="match status" value="1"/>
</dbReference>
<dbReference type="Gene3D" id="3.30.9.10">
    <property type="entry name" value="D-Amino Acid Oxidase, subunit A, domain 2"/>
    <property type="match status" value="1"/>
</dbReference>
<evidence type="ECO:0000259" key="3">
    <source>
        <dbReference type="Pfam" id="PF01266"/>
    </source>
</evidence>
<dbReference type="PANTHER" id="PTHR13847">
    <property type="entry name" value="SARCOSINE DEHYDROGENASE-RELATED"/>
    <property type="match status" value="1"/>
</dbReference>
<dbReference type="Proteomes" id="UP000823823">
    <property type="component" value="Unassembled WGS sequence"/>
</dbReference>
<gene>
    <name evidence="4" type="ORF">H9786_01135</name>
</gene>
<keyword evidence="1" id="KW-0560">Oxidoreductase</keyword>
<sequence>MSRTGSDVLVIGAGAVGAAIAYFCSEAGLTVQVVDRGEPGSGTSSRCEGNILVSDKEHGPELDLAAYSLGVWQEDLEEHGAAWEFEQKGGIIVASQEQSMRSLRRALEAQRRHAISVTEVDSAELADLEPHLRDDAVGAALYPDDAQVMPMLVVSHLLAMARSRGAEVLSGREVTGMLHSGGRISGVRTPAGDLHADAVVNAAGPWAAEIARFAGVHLPIAPRRGYVMVTEPLPPRVFHKVYAAEYIDDVGSSASSLQCSPVVEGTPAGSILIGSSRERVGFSEAVNRDALRRIAANATSLFPFLRDVKVIRHYHGFRPYSPDHVPVLGPDPRADGLWHAGGHEGAGIGLSVGTGKLMAQALSGAPTDLDLAPFAPERFGEPTGGAQTIDEGDDL</sequence>
<dbReference type="GO" id="GO:0005737">
    <property type="term" value="C:cytoplasm"/>
    <property type="evidence" value="ECO:0007669"/>
    <property type="project" value="TreeGrafter"/>
</dbReference>
<evidence type="ECO:0000313" key="4">
    <source>
        <dbReference type="EMBL" id="HJB09126.1"/>
    </source>
</evidence>
<name>A0A9D2RN42_9MICO</name>
<dbReference type="EMBL" id="DWZH01000008">
    <property type="protein sequence ID" value="HJB09126.1"/>
    <property type="molecule type" value="Genomic_DNA"/>
</dbReference>
<reference evidence="4" key="2">
    <citation type="submission" date="2021-04" db="EMBL/GenBank/DDBJ databases">
        <authorList>
            <person name="Gilroy R."/>
        </authorList>
    </citation>
    <scope>NUCLEOTIDE SEQUENCE</scope>
    <source>
        <strain evidence="4">ChiHjej13B12-24818</strain>
    </source>
</reference>
<feature type="region of interest" description="Disordered" evidence="2">
    <location>
        <begin position="375"/>
        <end position="395"/>
    </location>
</feature>
<dbReference type="GO" id="GO:0016491">
    <property type="term" value="F:oxidoreductase activity"/>
    <property type="evidence" value="ECO:0007669"/>
    <property type="project" value="UniProtKB-KW"/>
</dbReference>
<reference evidence="4" key="1">
    <citation type="journal article" date="2021" name="PeerJ">
        <title>Extensive microbial diversity within the chicken gut microbiome revealed by metagenomics and culture.</title>
        <authorList>
            <person name="Gilroy R."/>
            <person name="Ravi A."/>
            <person name="Getino M."/>
            <person name="Pursley I."/>
            <person name="Horton D.L."/>
            <person name="Alikhan N.F."/>
            <person name="Baker D."/>
            <person name="Gharbi K."/>
            <person name="Hall N."/>
            <person name="Watson M."/>
            <person name="Adriaenssens E.M."/>
            <person name="Foster-Nyarko E."/>
            <person name="Jarju S."/>
            <person name="Secka A."/>
            <person name="Antonio M."/>
            <person name="Oren A."/>
            <person name="Chaudhuri R.R."/>
            <person name="La Ragione R."/>
            <person name="Hildebrand F."/>
            <person name="Pallen M.J."/>
        </authorList>
    </citation>
    <scope>NUCLEOTIDE SEQUENCE</scope>
    <source>
        <strain evidence="4">ChiHjej13B12-24818</strain>
    </source>
</reference>
<dbReference type="SUPFAM" id="SSF54373">
    <property type="entry name" value="FAD-linked reductases, C-terminal domain"/>
    <property type="match status" value="1"/>
</dbReference>
<dbReference type="InterPro" id="IPR036188">
    <property type="entry name" value="FAD/NAD-bd_sf"/>
</dbReference>